<feature type="compositionally biased region" description="Low complexity" evidence="1">
    <location>
        <begin position="227"/>
        <end position="237"/>
    </location>
</feature>
<dbReference type="EMBL" id="ML976747">
    <property type="protein sequence ID" value="KAF1966360.1"/>
    <property type="molecule type" value="Genomic_DNA"/>
</dbReference>
<organism evidence="2 3">
    <name type="scientific">Bimuria novae-zelandiae CBS 107.79</name>
    <dbReference type="NCBI Taxonomy" id="1447943"/>
    <lineage>
        <taxon>Eukaryota</taxon>
        <taxon>Fungi</taxon>
        <taxon>Dikarya</taxon>
        <taxon>Ascomycota</taxon>
        <taxon>Pezizomycotina</taxon>
        <taxon>Dothideomycetes</taxon>
        <taxon>Pleosporomycetidae</taxon>
        <taxon>Pleosporales</taxon>
        <taxon>Massarineae</taxon>
        <taxon>Didymosphaeriaceae</taxon>
        <taxon>Bimuria</taxon>
    </lineage>
</organism>
<sequence length="324" mass="37024">MTKRRARDAGATSKAKRAKTTLEVGGIETSQPQSTFFGKLNYDVRCVIYDCLYGHPPLLARKWHANGAMGILWISTCGSPLEALRMLLTRPFDKVTLLILCPQVEASDSTSNAAVDLSSDYGLIVGKIQESIKRHWAEFLDKDDDDKRTLYRERLELTMPHLPEDSYKCCHKCNDDCLSNNSSCGLLGNCKYDEDKDRTTMGPKRRDYVSDDARRFACLQWKRLSSSTRSSQPAASQERQEHGDDLICEGPSRERMQTKEFVVAWDYRRAPPFPGMLHGFNSRYTQNHVQRLALEDSLDVPLTNDAYDKEWPCEYYLIPSRSRT</sequence>
<evidence type="ECO:0000256" key="1">
    <source>
        <dbReference type="SAM" id="MobiDB-lite"/>
    </source>
</evidence>
<feature type="compositionally biased region" description="Basic and acidic residues" evidence="1">
    <location>
        <begin position="238"/>
        <end position="249"/>
    </location>
</feature>
<reference evidence="2" key="1">
    <citation type="journal article" date="2020" name="Stud. Mycol.">
        <title>101 Dothideomycetes genomes: a test case for predicting lifestyles and emergence of pathogens.</title>
        <authorList>
            <person name="Haridas S."/>
            <person name="Albert R."/>
            <person name="Binder M."/>
            <person name="Bloem J."/>
            <person name="Labutti K."/>
            <person name="Salamov A."/>
            <person name="Andreopoulos B."/>
            <person name="Baker S."/>
            <person name="Barry K."/>
            <person name="Bills G."/>
            <person name="Bluhm B."/>
            <person name="Cannon C."/>
            <person name="Castanera R."/>
            <person name="Culley D."/>
            <person name="Daum C."/>
            <person name="Ezra D."/>
            <person name="Gonzalez J."/>
            <person name="Henrissat B."/>
            <person name="Kuo A."/>
            <person name="Liang C."/>
            <person name="Lipzen A."/>
            <person name="Lutzoni F."/>
            <person name="Magnuson J."/>
            <person name="Mondo S."/>
            <person name="Nolan M."/>
            <person name="Ohm R."/>
            <person name="Pangilinan J."/>
            <person name="Park H.-J."/>
            <person name="Ramirez L."/>
            <person name="Alfaro M."/>
            <person name="Sun H."/>
            <person name="Tritt A."/>
            <person name="Yoshinaga Y."/>
            <person name="Zwiers L.-H."/>
            <person name="Turgeon B."/>
            <person name="Goodwin S."/>
            <person name="Spatafora J."/>
            <person name="Crous P."/>
            <person name="Grigoriev I."/>
        </authorList>
    </citation>
    <scope>NUCLEOTIDE SEQUENCE</scope>
    <source>
        <strain evidence="2">CBS 107.79</strain>
    </source>
</reference>
<dbReference type="Proteomes" id="UP000800036">
    <property type="component" value="Unassembled WGS sequence"/>
</dbReference>
<keyword evidence="3" id="KW-1185">Reference proteome</keyword>
<gene>
    <name evidence="2" type="ORF">BU23DRAFT_574086</name>
</gene>
<evidence type="ECO:0000313" key="2">
    <source>
        <dbReference type="EMBL" id="KAF1966360.1"/>
    </source>
</evidence>
<dbReference type="AlphaFoldDB" id="A0A6A5UPM7"/>
<dbReference type="OrthoDB" id="3691215at2759"/>
<proteinExistence type="predicted"/>
<name>A0A6A5UPM7_9PLEO</name>
<feature type="region of interest" description="Disordered" evidence="1">
    <location>
        <begin position="227"/>
        <end position="249"/>
    </location>
</feature>
<accession>A0A6A5UPM7</accession>
<evidence type="ECO:0000313" key="3">
    <source>
        <dbReference type="Proteomes" id="UP000800036"/>
    </source>
</evidence>
<protein>
    <submittedName>
        <fullName evidence="2">Uncharacterized protein</fullName>
    </submittedName>
</protein>